<dbReference type="InterPro" id="IPR009014">
    <property type="entry name" value="Transketo_C/PFOR_II"/>
</dbReference>
<dbReference type="InterPro" id="IPR005593">
    <property type="entry name" value="Xul5P/Fru6P_PKetolase"/>
</dbReference>
<organism evidence="8 9">
    <name type="scientific">Candidatus Enterococcus testudinis</name>
    <dbReference type="NCBI Taxonomy" id="1834191"/>
    <lineage>
        <taxon>Bacteria</taxon>
        <taxon>Bacillati</taxon>
        <taxon>Bacillota</taxon>
        <taxon>Bacilli</taxon>
        <taxon>Lactobacillales</taxon>
        <taxon>Enterococcaceae</taxon>
        <taxon>Enterococcus</taxon>
    </lineage>
</organism>
<dbReference type="GO" id="GO:0016832">
    <property type="term" value="F:aldehyde-lyase activity"/>
    <property type="evidence" value="ECO:0007669"/>
    <property type="project" value="UniProtKB-UniRule"/>
</dbReference>
<name>A0A242A3S3_9ENTE</name>
<evidence type="ECO:0000259" key="7">
    <source>
        <dbReference type="Pfam" id="PF09364"/>
    </source>
</evidence>
<dbReference type="PROSITE" id="PS60003">
    <property type="entry name" value="PHOSPHOKETOLASE_2"/>
    <property type="match status" value="1"/>
</dbReference>
<evidence type="ECO:0000256" key="4">
    <source>
        <dbReference type="ARBA" id="ARBA00023239"/>
    </source>
</evidence>
<dbReference type="STRING" id="1834191.A5886_000451"/>
<keyword evidence="3 5" id="KW-0786">Thiamine pyrophosphate</keyword>
<dbReference type="Gene3D" id="3.40.50.970">
    <property type="match status" value="2"/>
</dbReference>
<dbReference type="SUPFAM" id="SSF52518">
    <property type="entry name" value="Thiamin diphosphate-binding fold (THDP-binding)"/>
    <property type="match status" value="2"/>
</dbReference>
<evidence type="ECO:0000256" key="2">
    <source>
        <dbReference type="ARBA" id="ARBA00005623"/>
    </source>
</evidence>
<evidence type="ECO:0000259" key="6">
    <source>
        <dbReference type="Pfam" id="PF09363"/>
    </source>
</evidence>
<dbReference type="Pfam" id="PF09364">
    <property type="entry name" value="XFP_N"/>
    <property type="match status" value="1"/>
</dbReference>
<dbReference type="InterPro" id="IPR029061">
    <property type="entry name" value="THDP-binding"/>
</dbReference>
<evidence type="ECO:0000313" key="8">
    <source>
        <dbReference type="EMBL" id="OTN75381.1"/>
    </source>
</evidence>
<dbReference type="GO" id="GO:0005975">
    <property type="term" value="P:carbohydrate metabolic process"/>
    <property type="evidence" value="ECO:0007669"/>
    <property type="project" value="InterPro"/>
</dbReference>
<accession>A0A242A3S3</accession>
<dbReference type="InterPro" id="IPR018970">
    <property type="entry name" value="Xul5P/Fru6P_PKetolase_N"/>
</dbReference>
<keyword evidence="9" id="KW-1185">Reference proteome</keyword>
<comment type="cofactor">
    <cofactor evidence="1 5">
        <name>thiamine diphosphate</name>
        <dbReference type="ChEBI" id="CHEBI:58937"/>
    </cofactor>
</comment>
<dbReference type="Proteomes" id="UP000195043">
    <property type="component" value="Unassembled WGS sequence"/>
</dbReference>
<comment type="caution">
    <text evidence="8">The sequence shown here is derived from an EMBL/GenBank/DDBJ whole genome shotgun (WGS) entry which is preliminary data.</text>
</comment>
<dbReference type="RefSeq" id="WP_086273442.1">
    <property type="nucleotide sequence ID" value="NZ_NGKU01000001.1"/>
</dbReference>
<dbReference type="InterPro" id="IPR023962">
    <property type="entry name" value="Phosphoketolase"/>
</dbReference>
<dbReference type="OrthoDB" id="9768449at2"/>
<protein>
    <recommendedName>
        <fullName evidence="5">Probable phosphoketolase</fullName>
        <ecNumber evidence="5">4.1.2.-</ecNumber>
    </recommendedName>
</protein>
<evidence type="ECO:0000313" key="9">
    <source>
        <dbReference type="Proteomes" id="UP000195043"/>
    </source>
</evidence>
<dbReference type="PIRSF" id="PIRSF017245">
    <property type="entry name" value="Phosphoketolase"/>
    <property type="match status" value="1"/>
</dbReference>
<evidence type="ECO:0000256" key="5">
    <source>
        <dbReference type="HAMAP-Rule" id="MF_01403"/>
    </source>
</evidence>
<dbReference type="PROSITE" id="PS60002">
    <property type="entry name" value="PHOSPHOKETOLASE_1"/>
    <property type="match status" value="1"/>
</dbReference>
<dbReference type="Gene3D" id="3.40.50.920">
    <property type="match status" value="1"/>
</dbReference>
<dbReference type="EMBL" id="NGKU01000001">
    <property type="protein sequence ID" value="OTN75381.1"/>
    <property type="molecule type" value="Genomic_DNA"/>
</dbReference>
<dbReference type="NCBIfam" id="NF003618">
    <property type="entry name" value="PRK05261.1-3"/>
    <property type="match status" value="1"/>
</dbReference>
<comment type="similarity">
    <text evidence="2 5">Belongs to the XFP family.</text>
</comment>
<evidence type="ECO:0000256" key="3">
    <source>
        <dbReference type="ARBA" id="ARBA00023052"/>
    </source>
</evidence>
<dbReference type="PANTHER" id="PTHR31273">
    <property type="entry name" value="PHOSPHOKETOLASE-RELATED"/>
    <property type="match status" value="1"/>
</dbReference>
<feature type="domain" description="Xylulose 5-phosphate/Fructose 6-phosphate phosphoketolase N-terminal" evidence="7">
    <location>
        <begin position="7"/>
        <end position="369"/>
    </location>
</feature>
<proteinExistence type="inferred from homology"/>
<dbReference type="InterPro" id="IPR019789">
    <property type="entry name" value="Xul5P/Fru6P_PKetolase_ThDP_BS"/>
</dbReference>
<dbReference type="Pfam" id="PF09363">
    <property type="entry name" value="XFP_C"/>
    <property type="match status" value="1"/>
</dbReference>
<dbReference type="HAMAP" id="MF_01403">
    <property type="entry name" value="Phosphoketolase"/>
    <property type="match status" value="1"/>
</dbReference>
<gene>
    <name evidence="8" type="ORF">A5886_000451</name>
</gene>
<feature type="domain" description="Xylulose 5-phosphate/Fructose 6-phosphate phosphoketolase C-terminal" evidence="6">
    <location>
        <begin position="586"/>
        <end position="784"/>
    </location>
</feature>
<dbReference type="Pfam" id="PF03894">
    <property type="entry name" value="XFP"/>
    <property type="match status" value="1"/>
</dbReference>
<dbReference type="AlphaFoldDB" id="A0A242A3S3"/>
<sequence length="791" mass="88875">MTNQFETKDYFSKMNAWWRAANYLSVGQIYLKDNPLLRRPIEEHDVKVHPIGHWGTIAGQNFIYTHLNRVINKYDLSMFYIEGPGHGGQVMVSNAYLDGSYTDIYPQATQDEAGMKHLFKTFSFPGGIASHAAPETPGSIHEGGELGYSISHGVGAILDNPDVIAAVVVGDGEAETGPLAGSWFSNTFINPVNDGAVLPILHLNGAKISNPTILARKSDQDLKKYFEGMGWTPHFVEGDDPEVIHPQMAQQMDKAIESIKAIQQAARKHPANQAEMPKWPVLIVRTPKGWTGPKVWDGEPIEGGFRAHQVPIPVDAHHMDHVAALTDWLQSYGPDDLFDEQGRIKAEIQALAPQGTQRMALHPITNGGIDPKPLQMPKWQTHAIAVETPGAITAQDMMVFGAFARDIITNNPDNFRIFGPDEAKSNRLNHVFEVTNRQWLEAKQPDYDEWLSSVGRVIDSQLSEHQAEGFLEGYVLTGRHGFFASYESFLRVVDSMITQHFKWLRKANDLEWRNPYPSLNLIASSTVFQQDHNGYTHQDPGIMTHIAEKKAAFVRVYLPADANSLMAVMDNTLQTQNQINLVVSSKHPRPQFYSAEEAEVLAKDGLKIIDWASTNQEEEPDIVIAAAGTEPNLEALAAVSLLVEAFPEMKIRFVNVVDLLKLRRPEVDQRGLSDAAFEAYFTKDKPILFAFHGYEGLIRDIFFGRDNQKIHIHGYRENGDITTPFDMRILSELDRFHLAKDAAEWVYGADAADFAQKMADTVQYHHDFIRENGYDIAEVEEWTWKPLSEMK</sequence>
<evidence type="ECO:0000256" key="1">
    <source>
        <dbReference type="ARBA" id="ARBA00001964"/>
    </source>
</evidence>
<dbReference type="EC" id="4.1.2.-" evidence="5"/>
<dbReference type="InterPro" id="IPR018969">
    <property type="entry name" value="Xul5P/Fru6P_PKetolase_C"/>
</dbReference>
<dbReference type="InterPro" id="IPR019790">
    <property type="entry name" value="Xul5P/Fru6P_PKetolase_CS"/>
</dbReference>
<reference evidence="8 9" key="1">
    <citation type="submission" date="2017-05" db="EMBL/GenBank/DDBJ databases">
        <title>The Genome Sequence of Enterococcus sp. 8G7_MSG3316.</title>
        <authorList>
            <consortium name="The Broad Institute Genomics Platform"/>
            <consortium name="The Broad Institute Genomic Center for Infectious Diseases"/>
            <person name="Earl A."/>
            <person name="Manson A."/>
            <person name="Schwartman J."/>
            <person name="Gilmore M."/>
            <person name="Abouelleil A."/>
            <person name="Cao P."/>
            <person name="Chapman S."/>
            <person name="Cusick C."/>
            <person name="Shea T."/>
            <person name="Young S."/>
            <person name="Neafsey D."/>
            <person name="Nusbaum C."/>
            <person name="Birren B."/>
        </authorList>
    </citation>
    <scope>NUCLEOTIDE SEQUENCE [LARGE SCALE GENOMIC DNA]</scope>
    <source>
        <strain evidence="8 9">8G7_MSG3316</strain>
    </source>
</reference>
<keyword evidence="4 5" id="KW-0456">Lyase</keyword>
<dbReference type="NCBIfam" id="NF003619">
    <property type="entry name" value="PRK05261.1-4"/>
    <property type="match status" value="1"/>
</dbReference>
<dbReference type="PANTHER" id="PTHR31273:SF1">
    <property type="entry name" value="PHOSPHOKETOLASE-RELATED"/>
    <property type="match status" value="1"/>
</dbReference>